<dbReference type="Proteomes" id="UP000830434">
    <property type="component" value="Chromosome"/>
</dbReference>
<dbReference type="InterPro" id="IPR006015">
    <property type="entry name" value="Universal_stress_UspA"/>
</dbReference>
<gene>
    <name evidence="3" type="ORF">M0R88_06700</name>
</gene>
<dbReference type="SUPFAM" id="SSF52402">
    <property type="entry name" value="Adenine nucleotide alpha hydrolases-like"/>
    <property type="match status" value="1"/>
</dbReference>
<dbReference type="EMBL" id="CP096658">
    <property type="protein sequence ID" value="UPW01784.1"/>
    <property type="molecule type" value="Genomic_DNA"/>
</dbReference>
<sequence>MEILVPIDGSECSFHALDFAIEFARRFEASLHVVHVSDSETDATDEILARARERLAEEGVTDEPEVSTDVDLAFRPADRVGEDILALVEERGYDHVVMGHHGSGAVDRMMLGSAAHTVIEEESVAVTIVP</sequence>
<dbReference type="PRINTS" id="PR01438">
    <property type="entry name" value="UNVRSLSTRESS"/>
</dbReference>
<dbReference type="Gene3D" id="3.40.50.620">
    <property type="entry name" value="HUPs"/>
    <property type="match status" value="1"/>
</dbReference>
<protein>
    <submittedName>
        <fullName evidence="3">Universal stress protein</fullName>
    </submittedName>
</protein>
<dbReference type="PANTHER" id="PTHR46268:SF6">
    <property type="entry name" value="UNIVERSAL STRESS PROTEIN UP12"/>
    <property type="match status" value="1"/>
</dbReference>
<name>A0A8U0INN9_9EURY</name>
<evidence type="ECO:0000313" key="3">
    <source>
        <dbReference type="EMBL" id="UPW01784.1"/>
    </source>
</evidence>
<dbReference type="InterPro" id="IPR014729">
    <property type="entry name" value="Rossmann-like_a/b/a_fold"/>
</dbReference>
<dbReference type="CDD" id="cd00293">
    <property type="entry name" value="USP-like"/>
    <property type="match status" value="1"/>
</dbReference>
<dbReference type="PANTHER" id="PTHR46268">
    <property type="entry name" value="STRESS RESPONSE PROTEIN NHAX"/>
    <property type="match status" value="1"/>
</dbReference>
<feature type="domain" description="UspA" evidence="2">
    <location>
        <begin position="3"/>
        <end position="130"/>
    </location>
</feature>
<dbReference type="AlphaFoldDB" id="A0A8U0INN9"/>
<dbReference type="KEGG" id="haxz:M0R88_06700"/>
<dbReference type="RefSeq" id="WP_248656174.1">
    <property type="nucleotide sequence ID" value="NZ_CP096658.1"/>
</dbReference>
<comment type="similarity">
    <text evidence="1">Belongs to the universal stress protein A family.</text>
</comment>
<accession>A0A8U0INN9</accession>
<evidence type="ECO:0000313" key="4">
    <source>
        <dbReference type="Proteomes" id="UP000830434"/>
    </source>
</evidence>
<reference evidence="3" key="1">
    <citation type="submission" date="2022-04" db="EMBL/GenBank/DDBJ databases">
        <title>Diverse halophilic archaea isolated from saline environments.</title>
        <authorList>
            <person name="Cui H.-L."/>
        </authorList>
    </citation>
    <scope>NUCLEOTIDE SEQUENCE</scope>
    <source>
        <strain evidence="3">XZYJT40</strain>
    </source>
</reference>
<organism evidence="3 4">
    <name type="scientific">Halorussus gelatinilyticus</name>
    <dbReference type="NCBI Taxonomy" id="2937524"/>
    <lineage>
        <taxon>Archaea</taxon>
        <taxon>Methanobacteriati</taxon>
        <taxon>Methanobacteriota</taxon>
        <taxon>Stenosarchaea group</taxon>
        <taxon>Halobacteria</taxon>
        <taxon>Halobacteriales</taxon>
        <taxon>Haladaptataceae</taxon>
        <taxon>Halorussus</taxon>
    </lineage>
</organism>
<evidence type="ECO:0000256" key="1">
    <source>
        <dbReference type="ARBA" id="ARBA00008791"/>
    </source>
</evidence>
<dbReference type="GeneID" id="72189529"/>
<keyword evidence="4" id="KW-1185">Reference proteome</keyword>
<dbReference type="InterPro" id="IPR006016">
    <property type="entry name" value="UspA"/>
</dbReference>
<evidence type="ECO:0000259" key="2">
    <source>
        <dbReference type="Pfam" id="PF00582"/>
    </source>
</evidence>
<dbReference type="Pfam" id="PF00582">
    <property type="entry name" value="Usp"/>
    <property type="match status" value="1"/>
</dbReference>
<proteinExistence type="inferred from homology"/>